<sequence length="95" mass="10529">MFTIIGIMLTGMLLGYLLRSKRLTWIHKVITLLIWLLLFLLGIDVGGNEAIVKGLHAIGLEALIITAAAVTGSTLAAWGLWYLLHTRYQKKEAKP</sequence>
<accession>A0A015SRQ4</accession>
<dbReference type="GO" id="GO:0015661">
    <property type="term" value="F:L-lysine efflux transmembrane transporter activity"/>
    <property type="evidence" value="ECO:0007669"/>
    <property type="project" value="InterPro"/>
</dbReference>
<evidence type="ECO:0008006" key="4">
    <source>
        <dbReference type="Google" id="ProtNLM"/>
    </source>
</evidence>
<name>A0A015SRQ4_BACFG</name>
<comment type="caution">
    <text evidence="2">The sequence shown here is derived from an EMBL/GenBank/DDBJ whole genome shotgun (WGS) entry which is preliminary data.</text>
</comment>
<dbReference type="EMBL" id="JGCY01000383">
    <property type="protein sequence ID" value="EXY72947.1"/>
    <property type="molecule type" value="Genomic_DNA"/>
</dbReference>
<evidence type="ECO:0000313" key="3">
    <source>
        <dbReference type="Proteomes" id="UP000020529"/>
    </source>
</evidence>
<keyword evidence="1" id="KW-0472">Membrane</keyword>
<proteinExistence type="predicted"/>
<dbReference type="Pfam" id="PF03956">
    <property type="entry name" value="Lys_export"/>
    <property type="match status" value="1"/>
</dbReference>
<dbReference type="Proteomes" id="UP000020529">
    <property type="component" value="Unassembled WGS sequence"/>
</dbReference>
<reference evidence="2 3" key="1">
    <citation type="submission" date="2014-02" db="EMBL/GenBank/DDBJ databases">
        <authorList>
            <person name="Sears C."/>
            <person name="Carroll K."/>
            <person name="Sack B.R."/>
            <person name="Qadri F."/>
            <person name="Myers L.L."/>
            <person name="Chung G.-T."/>
            <person name="Escheverria P."/>
            <person name="Fraser C.M."/>
            <person name="Sadzewicz L."/>
            <person name="Shefchek K.A."/>
            <person name="Tallon L."/>
            <person name="Das S.P."/>
            <person name="Daugherty S."/>
            <person name="Mongodin E.F."/>
        </authorList>
    </citation>
    <scope>NUCLEOTIDE SEQUENCE [LARGE SCALE GENOMIC DNA]</scope>
    <source>
        <strain evidence="3">3988T(B)14</strain>
    </source>
</reference>
<dbReference type="InterPro" id="IPR005642">
    <property type="entry name" value="LysO"/>
</dbReference>
<organism evidence="2 3">
    <name type="scientific">Bacteroides fragilis str. 3988T(B)14</name>
    <dbReference type="NCBI Taxonomy" id="1339315"/>
    <lineage>
        <taxon>Bacteria</taxon>
        <taxon>Pseudomonadati</taxon>
        <taxon>Bacteroidota</taxon>
        <taxon>Bacteroidia</taxon>
        <taxon>Bacteroidales</taxon>
        <taxon>Bacteroidaceae</taxon>
        <taxon>Bacteroides</taxon>
    </lineage>
</organism>
<feature type="transmembrane region" description="Helical" evidence="1">
    <location>
        <begin position="25"/>
        <end position="43"/>
    </location>
</feature>
<protein>
    <recommendedName>
        <fullName evidence="4">Lysine exporter LysO family protein</fullName>
    </recommendedName>
</protein>
<keyword evidence="1" id="KW-0812">Transmembrane</keyword>
<feature type="transmembrane region" description="Helical" evidence="1">
    <location>
        <begin position="63"/>
        <end position="84"/>
    </location>
</feature>
<evidence type="ECO:0000313" key="2">
    <source>
        <dbReference type="EMBL" id="EXY72947.1"/>
    </source>
</evidence>
<evidence type="ECO:0000256" key="1">
    <source>
        <dbReference type="SAM" id="Phobius"/>
    </source>
</evidence>
<gene>
    <name evidence="2" type="ORF">M124_3294</name>
</gene>
<dbReference type="AlphaFoldDB" id="A0A015SRQ4"/>
<keyword evidence="1" id="KW-1133">Transmembrane helix</keyword>
<dbReference type="RefSeq" id="WP_005798229.1">
    <property type="nucleotide sequence ID" value="NZ_JGCY01000383.1"/>
</dbReference>
<dbReference type="PATRIC" id="fig|1339315.3.peg.3958"/>